<dbReference type="Proteomes" id="UP000253975">
    <property type="component" value="Unassembled WGS sequence"/>
</dbReference>
<dbReference type="GO" id="GO:0006508">
    <property type="term" value="P:proteolysis"/>
    <property type="evidence" value="ECO:0007669"/>
    <property type="project" value="UniProtKB-KW"/>
</dbReference>
<sequence>MELLAPAGGMEQLECAVHFGADAVYLAGKRFGMRRRASNFDDAGIVSAVKFAHEHGVKVFVTANTLMKDGDVAALPDFFAMLQDAGVDAAIVSDMGALSVCKRTAPKLELHLSTQASCMNAEAAKAYYDLGVSRVVVAREMSLSDIARMRESIPDDLEIEAFVHGAMCMAYSGRCLMSDYMVSPSRGANNGHCAQPCRWKYTVVEETRPGEPFSVIEEDGGSFIMSSTDMNMLSHVRELSEAGVDSIKIEGRAKGAYYVASAVNAYRHVLDGEPADAWQAELETTSHRPYSTGFYFGTPGQNQGVKEYARDYQMVARVVSCGKNAPSLAAGGQVDASSPATGEAAGNVSRPFPQAVVANQADAPGCNAAEIQSWPEAGIAARRQAIASDPYAEKKGCVSLSFVDELAASPAQTHRAVVMCRNRFFEGETLEVLSPGRGVFTIQPTRLVWHAADDASPDDVERRREGVLAGADPRVAGGTLCAVNVANRTMETYSFDCGEELRAGDILRVLRTDQCEGRTIE</sequence>
<accession>A0A369LM64</accession>
<comment type="similarity">
    <text evidence="3">Belongs to the peptidase U32 family.</text>
</comment>
<comment type="caution">
    <text evidence="4">The sequence shown here is derived from an EMBL/GenBank/DDBJ whole genome shotgun (WGS) entry which is preliminary data.</text>
</comment>
<organism evidence="4 5">
    <name type="scientific">Slackia isoflavoniconvertens</name>
    <dbReference type="NCBI Taxonomy" id="572010"/>
    <lineage>
        <taxon>Bacteria</taxon>
        <taxon>Bacillati</taxon>
        <taxon>Actinomycetota</taxon>
        <taxon>Coriobacteriia</taxon>
        <taxon>Eggerthellales</taxon>
        <taxon>Eggerthellaceae</taxon>
        <taxon>Slackia</taxon>
    </lineage>
</organism>
<protein>
    <submittedName>
        <fullName evidence="4">Peptidase U32</fullName>
    </submittedName>
</protein>
<evidence type="ECO:0000256" key="1">
    <source>
        <dbReference type="ARBA" id="ARBA00022670"/>
    </source>
</evidence>
<dbReference type="EMBL" id="PPTO01000004">
    <property type="protein sequence ID" value="RDB59757.1"/>
    <property type="molecule type" value="Genomic_DNA"/>
</dbReference>
<name>A0A369LM64_9ACTN</name>
<proteinExistence type="inferred from homology"/>
<dbReference type="InterPro" id="IPR001539">
    <property type="entry name" value="Peptidase_U32"/>
</dbReference>
<keyword evidence="2" id="KW-0378">Hydrolase</keyword>
<evidence type="ECO:0000256" key="3">
    <source>
        <dbReference type="ARBA" id="ARBA00038374"/>
    </source>
</evidence>
<evidence type="ECO:0000256" key="2">
    <source>
        <dbReference type="ARBA" id="ARBA00022801"/>
    </source>
</evidence>
<dbReference type="PANTHER" id="PTHR30217">
    <property type="entry name" value="PEPTIDASE U32 FAMILY"/>
    <property type="match status" value="1"/>
</dbReference>
<evidence type="ECO:0000313" key="5">
    <source>
        <dbReference type="Proteomes" id="UP000253975"/>
    </source>
</evidence>
<dbReference type="GO" id="GO:0008233">
    <property type="term" value="F:peptidase activity"/>
    <property type="evidence" value="ECO:0007669"/>
    <property type="project" value="UniProtKB-KW"/>
</dbReference>
<dbReference type="InterPro" id="IPR051454">
    <property type="entry name" value="RNA/ubiquinone_mod_enzymes"/>
</dbReference>
<reference evidence="4 5" key="1">
    <citation type="journal article" date="2018" name="Elife">
        <title>Discovery and characterization of a prevalent human gut bacterial enzyme sufficient for the inactivation of a family of plant toxins.</title>
        <authorList>
            <person name="Koppel N."/>
            <person name="Bisanz J.E."/>
            <person name="Pandelia M.E."/>
            <person name="Turnbaugh P.J."/>
            <person name="Balskus E.P."/>
        </authorList>
    </citation>
    <scope>NUCLEOTIDE SEQUENCE [LARGE SCALE GENOMIC DNA]</scope>
    <source>
        <strain evidence="4 5">OB21 GAM31</strain>
    </source>
</reference>
<keyword evidence="1" id="KW-0645">Protease</keyword>
<gene>
    <name evidence="4" type="ORF">C1881_03485</name>
</gene>
<dbReference type="AlphaFoldDB" id="A0A369LM64"/>
<dbReference type="PANTHER" id="PTHR30217:SF6">
    <property type="entry name" value="TRNA HYDROXYLATION PROTEIN P"/>
    <property type="match status" value="1"/>
</dbReference>
<dbReference type="PROSITE" id="PS01276">
    <property type="entry name" value="PEPTIDASE_U32"/>
    <property type="match status" value="1"/>
</dbReference>
<evidence type="ECO:0000313" key="4">
    <source>
        <dbReference type="EMBL" id="RDB59757.1"/>
    </source>
</evidence>
<dbReference type="Pfam" id="PF01136">
    <property type="entry name" value="Peptidase_U32"/>
    <property type="match status" value="1"/>
</dbReference>